<feature type="compositionally biased region" description="Basic residues" evidence="2">
    <location>
        <begin position="1"/>
        <end position="15"/>
    </location>
</feature>
<evidence type="ECO:0000313" key="3">
    <source>
        <dbReference type="EMBL" id="KAK7880122.1"/>
    </source>
</evidence>
<comment type="caution">
    <text evidence="3">The sequence shown here is derived from an EMBL/GenBank/DDBJ whole genome shotgun (WGS) entry which is preliminary data.</text>
</comment>
<dbReference type="Gene3D" id="3.30.70.1820">
    <property type="entry name" value="L1 transposable element, RRM domain"/>
    <property type="match status" value="1"/>
</dbReference>
<dbReference type="AlphaFoldDB" id="A0AAW0MHR7"/>
<gene>
    <name evidence="3" type="ORF">WMY93_033206</name>
</gene>
<dbReference type="PANTHER" id="PTHR11505">
    <property type="entry name" value="L1 TRANSPOSABLE ELEMENT-RELATED"/>
    <property type="match status" value="1"/>
</dbReference>
<evidence type="ECO:0000313" key="4">
    <source>
        <dbReference type="Proteomes" id="UP001460270"/>
    </source>
</evidence>
<feature type="compositionally biased region" description="Low complexity" evidence="2">
    <location>
        <begin position="61"/>
        <end position="85"/>
    </location>
</feature>
<proteinExistence type="predicted"/>
<dbReference type="Proteomes" id="UP001460270">
    <property type="component" value="Unassembled WGS sequence"/>
</dbReference>
<feature type="region of interest" description="Disordered" evidence="2">
    <location>
        <begin position="44"/>
        <end position="85"/>
    </location>
</feature>
<dbReference type="Gene3D" id="1.20.5.340">
    <property type="match status" value="1"/>
</dbReference>
<dbReference type="EMBL" id="JBBPFD010000141">
    <property type="protein sequence ID" value="KAK7880122.1"/>
    <property type="molecule type" value="Genomic_DNA"/>
</dbReference>
<reference evidence="4" key="1">
    <citation type="submission" date="2024-04" db="EMBL/GenBank/DDBJ databases">
        <title>Salinicola lusitanus LLJ914,a marine bacterium isolated from the Okinawa Trough.</title>
        <authorList>
            <person name="Li J."/>
        </authorList>
    </citation>
    <scope>NUCLEOTIDE SEQUENCE [LARGE SCALE GENOMIC DNA]</scope>
</reference>
<evidence type="ECO:0000256" key="1">
    <source>
        <dbReference type="SAM" id="Coils"/>
    </source>
</evidence>
<organism evidence="3 4">
    <name type="scientific">Mugilogobius chulae</name>
    <name type="common">yellowstripe goby</name>
    <dbReference type="NCBI Taxonomy" id="88201"/>
    <lineage>
        <taxon>Eukaryota</taxon>
        <taxon>Metazoa</taxon>
        <taxon>Chordata</taxon>
        <taxon>Craniata</taxon>
        <taxon>Vertebrata</taxon>
        <taxon>Euteleostomi</taxon>
        <taxon>Actinopterygii</taxon>
        <taxon>Neopterygii</taxon>
        <taxon>Teleostei</taxon>
        <taxon>Neoteleostei</taxon>
        <taxon>Acanthomorphata</taxon>
        <taxon>Gobiaria</taxon>
        <taxon>Gobiiformes</taxon>
        <taxon>Gobioidei</taxon>
        <taxon>Gobiidae</taxon>
        <taxon>Gobionellinae</taxon>
        <taxon>Mugilogobius</taxon>
    </lineage>
</organism>
<feature type="coiled-coil region" evidence="1">
    <location>
        <begin position="201"/>
        <end position="249"/>
    </location>
</feature>
<accession>A0AAW0MHR7</accession>
<protein>
    <submittedName>
        <fullName evidence="3">Uncharacterized protein</fullName>
    </submittedName>
</protein>
<dbReference type="InterPro" id="IPR004244">
    <property type="entry name" value="Transposase_22"/>
</dbReference>
<keyword evidence="4" id="KW-1185">Reference proteome</keyword>
<sequence>MFLHRRDRSSRGRTRAARERGDAVDDVTSAASGKNTAKFLDGMACMGMGPKHKRKTETKKTTMPATTDKVRRAPAANSQVSASASSSQFVNLAPASIGSPGSTDTQATNNTVVFNNMHDYLGVQMEASVGCSEEFPLLPVSPAISPAVKQSREDAMSDAPGAQSIEAATSTILKEFSCFGQQINKRLDTLESMITHNAVEIADVKQEVKDNTREIAAMKNKFEAVHREFVSLKNQVMALESQSNAANERSDVLAKRITHLETYSRRWNLKLYGLEEREQQDLREEIIRLCQVLIPEARDLLSREVDIVHRLGPKKNNSSQPRGVIMQFISRRLRDEVWRAAKNSTFLKNKNLKLAEDLSPDDRERRRQLWPAVEKARKENQLAYYVGSRAFINGREIFPP</sequence>
<feature type="region of interest" description="Disordered" evidence="2">
    <location>
        <begin position="1"/>
        <end position="29"/>
    </location>
</feature>
<evidence type="ECO:0000256" key="2">
    <source>
        <dbReference type="SAM" id="MobiDB-lite"/>
    </source>
</evidence>
<keyword evidence="1" id="KW-0175">Coiled coil</keyword>
<name>A0AAW0MHR7_9GOBI</name>